<reference evidence="2 3" key="1">
    <citation type="submission" date="2013-07" db="EMBL/GenBank/DDBJ databases">
        <authorList>
            <person name="Stoco P.H."/>
            <person name="Wagner G."/>
            <person name="Gerber A."/>
            <person name="Zaha A."/>
            <person name="Thompson C."/>
            <person name="Bartholomeu D.C."/>
            <person name="Luckemeyer D.D."/>
            <person name="Bahia D."/>
            <person name="Loreto E."/>
            <person name="Prestes E.B."/>
            <person name="Lima F.M."/>
            <person name="Rodrigues-Luiz G."/>
            <person name="Vallejo G.A."/>
            <person name="Filho J.F."/>
            <person name="Monteiro K.M."/>
            <person name="Tyler K.M."/>
            <person name="de Almeida L.G."/>
            <person name="Ortiz M.F."/>
            <person name="Siervo M.A."/>
            <person name="de Moraes M.H."/>
            <person name="Cunha O.L."/>
            <person name="Mendonca-Neto R."/>
            <person name="Silva R."/>
            <person name="Teixeira S.M."/>
            <person name="Murta S.M."/>
            <person name="Sincero T.C."/>
            <person name="Mendes T.A."/>
            <person name="Urmenyi T.P."/>
            <person name="Silva V.G."/>
            <person name="da Rocha W.D."/>
            <person name="Andersson B."/>
            <person name="Romanha A.J."/>
            <person name="Steindel M."/>
            <person name="de Vasconcelos A.T."/>
            <person name="Grisard E.C."/>
        </authorList>
    </citation>
    <scope>NUCLEOTIDE SEQUENCE [LARGE SCALE GENOMIC DNA]</scope>
    <source>
        <strain evidence="2 3">SC58</strain>
    </source>
</reference>
<feature type="transmembrane region" description="Helical" evidence="1">
    <location>
        <begin position="87"/>
        <end position="104"/>
    </location>
</feature>
<protein>
    <submittedName>
        <fullName evidence="2">Uncharacterized protein</fullName>
    </submittedName>
</protein>
<comment type="caution">
    <text evidence="2">The sequence shown here is derived from an EMBL/GenBank/DDBJ whole genome shotgun (WGS) entry which is preliminary data.</text>
</comment>
<gene>
    <name evidence="2" type="ORF">TRSC58_07608</name>
</gene>
<keyword evidence="1" id="KW-0472">Membrane</keyword>
<dbReference type="EMBL" id="AUPL01008297">
    <property type="protein sequence ID" value="ESL04855.1"/>
    <property type="molecule type" value="Genomic_DNA"/>
</dbReference>
<accession>A0A061ISI7</accession>
<name>A0A061ISI7_TRYRA</name>
<evidence type="ECO:0000313" key="2">
    <source>
        <dbReference type="EMBL" id="ESL04855.1"/>
    </source>
</evidence>
<organism evidence="2 3">
    <name type="scientific">Trypanosoma rangeli SC58</name>
    <dbReference type="NCBI Taxonomy" id="429131"/>
    <lineage>
        <taxon>Eukaryota</taxon>
        <taxon>Discoba</taxon>
        <taxon>Euglenozoa</taxon>
        <taxon>Kinetoplastea</taxon>
        <taxon>Metakinetoplastina</taxon>
        <taxon>Trypanosomatida</taxon>
        <taxon>Trypanosomatidae</taxon>
        <taxon>Trypanosoma</taxon>
        <taxon>Herpetosoma</taxon>
    </lineage>
</organism>
<sequence length="156" mass="17181">MVVEAASTGDMDAFFLALTRTHIYTLFRFFFACCRCWCCWPLSASLRETSVCGGKDGVCKDITLLVISPACWLFCCLRVLAFASPSFFFFCSVGAGFIFFLVATRQSVYMFIHLLGLGGGVGLCHSLQLSCRGGTRRREFTAQTGFILRGNLSTGK</sequence>
<feature type="transmembrane region" description="Helical" evidence="1">
    <location>
        <begin position="110"/>
        <end position="129"/>
    </location>
</feature>
<keyword evidence="1" id="KW-1133">Transmembrane helix</keyword>
<proteinExistence type="predicted"/>
<keyword evidence="3" id="KW-1185">Reference proteome</keyword>
<dbReference type="VEuPathDB" id="TriTrypDB:TRSC58_07608"/>
<evidence type="ECO:0000256" key="1">
    <source>
        <dbReference type="SAM" id="Phobius"/>
    </source>
</evidence>
<dbReference type="AlphaFoldDB" id="A0A061ISI7"/>
<keyword evidence="1" id="KW-0812">Transmembrane</keyword>
<evidence type="ECO:0000313" key="3">
    <source>
        <dbReference type="Proteomes" id="UP000031737"/>
    </source>
</evidence>
<dbReference type="Proteomes" id="UP000031737">
    <property type="component" value="Unassembled WGS sequence"/>
</dbReference>